<evidence type="ECO:0000256" key="1">
    <source>
        <dbReference type="ARBA" id="ARBA00011073"/>
    </source>
</evidence>
<dbReference type="GO" id="GO:0006508">
    <property type="term" value="P:proteolysis"/>
    <property type="evidence" value="ECO:0007669"/>
    <property type="project" value="UniProtKB-KW"/>
</dbReference>
<feature type="region of interest" description="Disordered" evidence="6">
    <location>
        <begin position="1"/>
        <end position="21"/>
    </location>
</feature>
<sequence>MTAPAFVTQHRPQRRTGASRAPLRRVTAALAVLTGVAVPAGAAAAAPDDPSQGGLWYVDAMQLDEVHAQATGADVTVAVIDSPVNPDVADLAGTDLTVSDENFCQPGAPVTGTDDRASHGTNMAARIVGTGAGIADQPGIRGVAPDARVLYYTVGAEGETCEGTLFTEAVGRAIDDGADVISMSTAVGFRPALAEALAEAQRAGVVLVAAVANEGTLTPDDWPTYANGVVTVEAGDVTATVQPPRLTSPLLTLVAPGDELLSVYPDEASGEWTHYMLGSGTSHATATTAAALAVAWSAHPDATANQMIQALVRNTGTEPKADELARDDDVGYGFLSLPRMLAADPTTYPDENPLIRDDADALPTRAQIEGDASGEPTGEGGETPAEGEQPSSEATDASDSSGSGSVTFVVIAVVAIVLVAGVVVGLVIRSRRRA</sequence>
<keyword evidence="7" id="KW-0812">Transmembrane</keyword>
<protein>
    <submittedName>
        <fullName evidence="9">Peptidase S8 and S53 subtilisin kexin sedolisin</fullName>
    </submittedName>
</protein>
<dbReference type="PANTHER" id="PTHR43806:SF11">
    <property type="entry name" value="CEREVISIN-RELATED"/>
    <property type="match status" value="1"/>
</dbReference>
<dbReference type="InterPro" id="IPR000209">
    <property type="entry name" value="Peptidase_S8/S53_dom"/>
</dbReference>
<dbReference type="PANTHER" id="PTHR43806">
    <property type="entry name" value="PEPTIDASE S8"/>
    <property type="match status" value="1"/>
</dbReference>
<evidence type="ECO:0000256" key="5">
    <source>
        <dbReference type="PROSITE-ProRule" id="PRU01240"/>
    </source>
</evidence>
<proteinExistence type="inferred from homology"/>
<dbReference type="SUPFAM" id="SSF52743">
    <property type="entry name" value="Subtilisin-like"/>
    <property type="match status" value="1"/>
</dbReference>
<feature type="domain" description="Peptidase S8/S53" evidence="8">
    <location>
        <begin position="72"/>
        <end position="333"/>
    </location>
</feature>
<reference evidence="9 10" key="1">
    <citation type="journal article" date="2009" name="Stand. Genomic Sci.">
        <title>Complete genome sequence of Beutenbergia cavernae type strain (HKI 0122).</title>
        <authorList>
            <person name="Land M."/>
            <person name="Pukall R."/>
            <person name="Abt B."/>
            <person name="Goker M."/>
            <person name="Rohde M."/>
            <person name="Glavina Del Rio T."/>
            <person name="Tice H."/>
            <person name="Copeland A."/>
            <person name="Cheng J.F."/>
            <person name="Lucas S."/>
            <person name="Chen F."/>
            <person name="Nolan M."/>
            <person name="Bruce D."/>
            <person name="Goodwin L."/>
            <person name="Pitluck S."/>
            <person name="Ivanova N."/>
            <person name="Mavromatis K."/>
            <person name="Ovchinnikova G."/>
            <person name="Pati A."/>
            <person name="Chen A."/>
            <person name="Palaniappan K."/>
            <person name="Hauser L."/>
            <person name="Chang Y.J."/>
            <person name="Jefferies C.C."/>
            <person name="Saunders E."/>
            <person name="Brettin T."/>
            <person name="Detter J.C."/>
            <person name="Han C."/>
            <person name="Chain P."/>
            <person name="Bristow J."/>
            <person name="Eisen J.A."/>
            <person name="Markowitz V."/>
            <person name="Hugenholtz P."/>
            <person name="Kyrpides N.C."/>
            <person name="Klenk H.P."/>
            <person name="Lapidus A."/>
        </authorList>
    </citation>
    <scope>NUCLEOTIDE SEQUENCE [LARGE SCALE GENOMIC DNA]</scope>
    <source>
        <strain evidence="10">ATCC BAA-8 / DSM 12333 / NBRC 16432</strain>
    </source>
</reference>
<evidence type="ECO:0000313" key="9">
    <source>
        <dbReference type="EMBL" id="ACQ81453.1"/>
    </source>
</evidence>
<evidence type="ECO:0000313" key="10">
    <source>
        <dbReference type="Proteomes" id="UP000007962"/>
    </source>
</evidence>
<dbReference type="GO" id="GO:0004252">
    <property type="term" value="F:serine-type endopeptidase activity"/>
    <property type="evidence" value="ECO:0007669"/>
    <property type="project" value="UniProtKB-UniRule"/>
</dbReference>
<organism evidence="9 10">
    <name type="scientific">Beutenbergia cavernae (strain ATCC BAA-8 / DSM 12333 / CCUG 43141 / JCM 11478 / NBRC 16432 / NCIMB 13614 / HKI 0122)</name>
    <dbReference type="NCBI Taxonomy" id="471853"/>
    <lineage>
        <taxon>Bacteria</taxon>
        <taxon>Bacillati</taxon>
        <taxon>Actinomycetota</taxon>
        <taxon>Actinomycetes</taxon>
        <taxon>Micrococcales</taxon>
        <taxon>Beutenbergiaceae</taxon>
        <taxon>Beutenbergia</taxon>
    </lineage>
</organism>
<gene>
    <name evidence="9" type="ordered locus">Bcav_3209</name>
</gene>
<dbReference type="HOGENOM" id="CLU_011263_13_3_11"/>
<keyword evidence="7" id="KW-1133">Transmembrane helix</keyword>
<evidence type="ECO:0000256" key="2">
    <source>
        <dbReference type="ARBA" id="ARBA00022670"/>
    </source>
</evidence>
<dbReference type="PRINTS" id="PR00723">
    <property type="entry name" value="SUBTILISIN"/>
</dbReference>
<dbReference type="Gene3D" id="3.40.50.200">
    <property type="entry name" value="Peptidase S8/S53 domain"/>
    <property type="match status" value="1"/>
</dbReference>
<keyword evidence="2 5" id="KW-0645">Protease</keyword>
<name>C5C0Q7_BEUC1</name>
<keyword evidence="7" id="KW-0472">Membrane</keyword>
<evidence type="ECO:0000256" key="4">
    <source>
        <dbReference type="ARBA" id="ARBA00022825"/>
    </source>
</evidence>
<comment type="similarity">
    <text evidence="1 5">Belongs to the peptidase S8 family.</text>
</comment>
<dbReference type="STRING" id="471853.Bcav_3209"/>
<evidence type="ECO:0000256" key="3">
    <source>
        <dbReference type="ARBA" id="ARBA00022801"/>
    </source>
</evidence>
<dbReference type="CDD" id="cd00306">
    <property type="entry name" value="Peptidases_S8_S53"/>
    <property type="match status" value="1"/>
</dbReference>
<dbReference type="PROSITE" id="PS51892">
    <property type="entry name" value="SUBTILASE"/>
    <property type="match status" value="1"/>
</dbReference>
<dbReference type="InterPro" id="IPR050131">
    <property type="entry name" value="Peptidase_S8_subtilisin-like"/>
</dbReference>
<dbReference type="InterPro" id="IPR036852">
    <property type="entry name" value="Peptidase_S8/S53_dom_sf"/>
</dbReference>
<dbReference type="EMBL" id="CP001618">
    <property type="protein sequence ID" value="ACQ81453.1"/>
    <property type="molecule type" value="Genomic_DNA"/>
</dbReference>
<dbReference type="OrthoDB" id="3644449at2"/>
<keyword evidence="3 5" id="KW-0378">Hydrolase</keyword>
<evidence type="ECO:0000256" key="6">
    <source>
        <dbReference type="SAM" id="MobiDB-lite"/>
    </source>
</evidence>
<feature type="compositionally biased region" description="Low complexity" evidence="6">
    <location>
        <begin position="382"/>
        <end position="402"/>
    </location>
</feature>
<feature type="region of interest" description="Disordered" evidence="6">
    <location>
        <begin position="369"/>
        <end position="402"/>
    </location>
</feature>
<keyword evidence="10" id="KW-1185">Reference proteome</keyword>
<feature type="active site" description="Charge relay system" evidence="5">
    <location>
        <position position="282"/>
    </location>
</feature>
<feature type="active site" description="Charge relay system" evidence="5">
    <location>
        <position position="81"/>
    </location>
</feature>
<evidence type="ECO:0000259" key="8">
    <source>
        <dbReference type="Pfam" id="PF00082"/>
    </source>
</evidence>
<dbReference type="Pfam" id="PF00082">
    <property type="entry name" value="Peptidase_S8"/>
    <property type="match status" value="1"/>
</dbReference>
<dbReference type="InterPro" id="IPR015500">
    <property type="entry name" value="Peptidase_S8_subtilisin-rel"/>
</dbReference>
<dbReference type="AlphaFoldDB" id="C5C0Q7"/>
<evidence type="ECO:0000256" key="7">
    <source>
        <dbReference type="SAM" id="Phobius"/>
    </source>
</evidence>
<dbReference type="KEGG" id="bcv:Bcav_3209"/>
<dbReference type="RefSeq" id="WP_015883693.1">
    <property type="nucleotide sequence ID" value="NC_012669.1"/>
</dbReference>
<feature type="active site" description="Charge relay system" evidence="5">
    <location>
        <position position="119"/>
    </location>
</feature>
<keyword evidence="4 5" id="KW-0720">Serine protease</keyword>
<feature type="transmembrane region" description="Helical" evidence="7">
    <location>
        <begin position="406"/>
        <end position="428"/>
    </location>
</feature>
<dbReference type="Proteomes" id="UP000007962">
    <property type="component" value="Chromosome"/>
</dbReference>
<accession>C5C0Q7</accession>
<dbReference type="eggNOG" id="COG1404">
    <property type="taxonomic scope" value="Bacteria"/>
</dbReference>